<dbReference type="Pfam" id="PF11151">
    <property type="entry name" value="DUF2929"/>
    <property type="match status" value="1"/>
</dbReference>
<dbReference type="RefSeq" id="WP_109250120.1">
    <property type="nucleotide sequence ID" value="NZ_QCXQ01000002.1"/>
</dbReference>
<name>A0A2V1MZI0_9LACO</name>
<dbReference type="OrthoDB" id="2300224at2"/>
<keyword evidence="1" id="KW-1133">Transmembrane helix</keyword>
<feature type="transmembrane region" description="Helical" evidence="1">
    <location>
        <begin position="38"/>
        <end position="56"/>
    </location>
</feature>
<accession>A0A2V1MZI0</accession>
<evidence type="ECO:0000313" key="3">
    <source>
        <dbReference type="Proteomes" id="UP000245080"/>
    </source>
</evidence>
<reference evidence="2 3" key="1">
    <citation type="journal article" date="2018" name="Int. J. Syst. Evol. Microbiol.">
        <title>Lactobacillus bambusae sp. nov., isolated from a traditional fermented Ma-bamboo shoots of Taiwan.</title>
        <authorList>
            <person name="Wang L.-T."/>
        </authorList>
    </citation>
    <scope>NUCLEOTIDE SEQUENCE [LARGE SCALE GENOMIC DNA]</scope>
    <source>
        <strain evidence="2 3">BS-W1</strain>
    </source>
</reference>
<dbReference type="AlphaFoldDB" id="A0A2V1MZI0"/>
<keyword evidence="1" id="KW-0472">Membrane</keyword>
<evidence type="ECO:0000313" key="2">
    <source>
        <dbReference type="EMBL" id="PWG00173.1"/>
    </source>
</evidence>
<dbReference type="InterPro" id="IPR021324">
    <property type="entry name" value="DUF2929"/>
</dbReference>
<dbReference type="Proteomes" id="UP000245080">
    <property type="component" value="Unassembled WGS sequence"/>
</dbReference>
<keyword evidence="1" id="KW-0812">Transmembrane</keyword>
<organism evidence="2 3">
    <name type="scientific">Levilactobacillus bambusae</name>
    <dbReference type="NCBI Taxonomy" id="2024736"/>
    <lineage>
        <taxon>Bacteria</taxon>
        <taxon>Bacillati</taxon>
        <taxon>Bacillota</taxon>
        <taxon>Bacilli</taxon>
        <taxon>Lactobacillales</taxon>
        <taxon>Lactobacillaceae</taxon>
        <taxon>Levilactobacillus</taxon>
    </lineage>
</organism>
<evidence type="ECO:0000256" key="1">
    <source>
        <dbReference type="SAM" id="Phobius"/>
    </source>
</evidence>
<dbReference type="EMBL" id="QCXQ01000002">
    <property type="protein sequence ID" value="PWG00173.1"/>
    <property type="molecule type" value="Genomic_DNA"/>
</dbReference>
<protein>
    <submittedName>
        <fullName evidence="2">DUF2929 domain-containing protein</fullName>
    </submittedName>
</protein>
<sequence>MRTLAANLTVAFWAALFGEVIGYIGGALEQMTYNPGEIAIVCVIVALLGVNGIAFLSREDAAAMNAESAKERAEH</sequence>
<gene>
    <name evidence="2" type="ORF">DCM90_04365</name>
</gene>
<proteinExistence type="predicted"/>
<comment type="caution">
    <text evidence="2">The sequence shown here is derived from an EMBL/GenBank/DDBJ whole genome shotgun (WGS) entry which is preliminary data.</text>
</comment>
<keyword evidence="3" id="KW-1185">Reference proteome</keyword>